<dbReference type="EMBL" id="JAJTJA010000003">
    <property type="protein sequence ID" value="KAH8701665.1"/>
    <property type="molecule type" value="Genomic_DNA"/>
</dbReference>
<accession>A0AAD4KWM0</accession>
<dbReference type="InterPro" id="IPR036388">
    <property type="entry name" value="WH-like_DNA-bd_sf"/>
</dbReference>
<dbReference type="Pfam" id="PF00270">
    <property type="entry name" value="DEAD"/>
    <property type="match status" value="1"/>
</dbReference>
<dbReference type="SUPFAM" id="SSF158702">
    <property type="entry name" value="Sec63 N-terminal domain-like"/>
    <property type="match status" value="1"/>
</dbReference>
<dbReference type="FunFam" id="3.40.50.300:FF:001076">
    <property type="entry name" value="ATP-dependent DNA helicase MER3"/>
    <property type="match status" value="1"/>
</dbReference>
<proteinExistence type="inferred from homology"/>
<dbReference type="RefSeq" id="XP_046075041.1">
    <property type="nucleotide sequence ID" value="XM_046212950.1"/>
</dbReference>
<dbReference type="Gene3D" id="1.10.10.10">
    <property type="entry name" value="Winged helix-like DNA-binding domain superfamily/Winged helix DNA-binding domain"/>
    <property type="match status" value="1"/>
</dbReference>
<comment type="caution">
    <text evidence="14">The sequence shown here is derived from an EMBL/GenBank/DDBJ whole genome shotgun (WGS) entry which is preliminary data.</text>
</comment>
<evidence type="ECO:0000256" key="1">
    <source>
        <dbReference type="ARBA" id="ARBA00010140"/>
    </source>
</evidence>
<organism evidence="14 15">
    <name type="scientific">Talaromyces proteolyticus</name>
    <dbReference type="NCBI Taxonomy" id="1131652"/>
    <lineage>
        <taxon>Eukaryota</taxon>
        <taxon>Fungi</taxon>
        <taxon>Dikarya</taxon>
        <taxon>Ascomycota</taxon>
        <taxon>Pezizomycotina</taxon>
        <taxon>Eurotiomycetes</taxon>
        <taxon>Eurotiomycetidae</taxon>
        <taxon>Eurotiales</taxon>
        <taxon>Trichocomaceae</taxon>
        <taxon>Talaromyces</taxon>
        <taxon>Talaromyces sect. Bacilispori</taxon>
    </lineage>
</organism>
<dbReference type="FunFam" id="1.10.3380.10:FF:000012">
    <property type="entry name" value="DEAD/DEAH box DNA helicase"/>
    <property type="match status" value="1"/>
</dbReference>
<keyword evidence="5" id="KW-0067">ATP-binding</keyword>
<dbReference type="SUPFAM" id="SSF46785">
    <property type="entry name" value="Winged helix' DNA-binding domain"/>
    <property type="match status" value="1"/>
</dbReference>
<dbReference type="SUPFAM" id="SSF52540">
    <property type="entry name" value="P-loop containing nucleoside triphosphate hydrolases"/>
    <property type="match status" value="1"/>
</dbReference>
<evidence type="ECO:0000256" key="10">
    <source>
        <dbReference type="ARBA" id="ARBA00048988"/>
    </source>
</evidence>
<reference evidence="14" key="1">
    <citation type="submission" date="2021-12" db="EMBL/GenBank/DDBJ databases">
        <title>Convergent genome expansion in fungi linked to evolution of root-endophyte symbiosis.</title>
        <authorList>
            <consortium name="DOE Joint Genome Institute"/>
            <person name="Ke Y.-H."/>
            <person name="Bonito G."/>
            <person name="Liao H.-L."/>
            <person name="Looney B."/>
            <person name="Rojas-Flechas A."/>
            <person name="Nash J."/>
            <person name="Hameed K."/>
            <person name="Schadt C."/>
            <person name="Martin F."/>
            <person name="Crous P.W."/>
            <person name="Miettinen O."/>
            <person name="Magnuson J.K."/>
            <person name="Labbe J."/>
            <person name="Jacobson D."/>
            <person name="Doktycz M.J."/>
            <person name="Veneault-Fourrey C."/>
            <person name="Kuo A."/>
            <person name="Mondo S."/>
            <person name="Calhoun S."/>
            <person name="Riley R."/>
            <person name="Ohm R."/>
            <person name="LaButti K."/>
            <person name="Andreopoulos B."/>
            <person name="Pangilinan J."/>
            <person name="Nolan M."/>
            <person name="Tritt A."/>
            <person name="Clum A."/>
            <person name="Lipzen A."/>
            <person name="Daum C."/>
            <person name="Barry K."/>
            <person name="Grigoriev I.V."/>
            <person name="Vilgalys R."/>
        </authorList>
    </citation>
    <scope>NUCLEOTIDE SEQUENCE</scope>
    <source>
        <strain evidence="14">PMI_201</strain>
    </source>
</reference>
<dbReference type="PROSITE" id="PS51192">
    <property type="entry name" value="HELICASE_ATP_BIND_1"/>
    <property type="match status" value="1"/>
</dbReference>
<dbReference type="GeneID" id="70243237"/>
<dbReference type="PANTHER" id="PTHR47835:SF3">
    <property type="entry name" value="HELICASE FOR MEIOSIS 1"/>
    <property type="match status" value="1"/>
</dbReference>
<dbReference type="Gene3D" id="3.40.50.300">
    <property type="entry name" value="P-loop containing nucleotide triphosphate hydrolases"/>
    <property type="match status" value="2"/>
</dbReference>
<feature type="compositionally biased region" description="Polar residues" evidence="11">
    <location>
        <begin position="1279"/>
        <end position="1295"/>
    </location>
</feature>
<evidence type="ECO:0000259" key="12">
    <source>
        <dbReference type="PROSITE" id="PS51192"/>
    </source>
</evidence>
<gene>
    <name evidence="14" type="ORF">BGW36DRAFT_335821</name>
</gene>
<evidence type="ECO:0000256" key="8">
    <source>
        <dbReference type="ARBA" id="ARBA00034617"/>
    </source>
</evidence>
<dbReference type="SMART" id="SM00973">
    <property type="entry name" value="Sec63"/>
    <property type="match status" value="1"/>
</dbReference>
<dbReference type="GO" id="GO:0043138">
    <property type="term" value="F:3'-5' DNA helicase activity"/>
    <property type="evidence" value="ECO:0007669"/>
    <property type="project" value="UniProtKB-EC"/>
</dbReference>
<dbReference type="GO" id="GO:0007131">
    <property type="term" value="P:reciprocal meiotic recombination"/>
    <property type="evidence" value="ECO:0007669"/>
    <property type="project" value="UniProtKB-ARBA"/>
</dbReference>
<sequence length="1323" mass="149134">MRYFKPTQSQVSSTPTTLENRYWPSAIDDNQIRVEKTPSQGKGRLPRQIAFSHASPIVQGINLVSTQELPDRFRSLFPFPLLNAVQSKCFSHVYQNDYNIVLSAPTGSGKTVIMELAICRLVSNLKDSLFKVIYQAPTRSLCAERFRDWSTKFTCLGLQCAELTGDTEYSQLRSIQTASIIITTPEKWDSMTRRWRDHMKLIQLVKLFLIDEVHVLNESRGAALEAVVSRMKSVASNVRFIALSATIPNSEDIATWLGNSDTLQHLPAHREHFGEEFRPTKLQKFVYGYQCNGNDFAFDRFCGSKLPEIISKHSNRKPIMIFCCTRNSSIATAKDLAKLWTNTIPHRRPWSTGSRIPTVKNPDLKAVVSSGVAFHHAGLESDDRHVIEKAFLQGQINIVCCTSTLAVGVNLPCYLVIIKNTVCWQEGGCREYSDLEMMQMLGRAGRPQFDDSAVAVILTKKERLSYYEKLVSGTEQLESCLHLNLIDHMNAEIGLGTIQGIESAIKWLAGTFLFVRLRRNPTHYKLKENADRRDEDEMLRQICEKDMKLLRECELVTADENLKSTAYGDAMAKYYVKFETMKILLSLPPRTKLSEILSAISQADEFRKIRLKASERSLYRELNRGAGTRYPIRVDLSQNAHKVSLLIQSELGAVDFPAAEQYQKHKFQFQQDKTMVFSHINRLLRCVVDCQIHNKDGIAVRNALSLSRSISVRAWEGSALQMRQIDQVGIVAVRKLASAGITSIQELEETEAHRIDMILSKNPPFGMKLLSRLADFPKLRVTVKMIGKATKQGESVRVNIKADIGFLNEKLPSFFQKRPIYVCCLVEISGGRLVDFRRMSAQKLQNGHEILLSADLTSALQHITCYVMCDDIGGTAQCAELKPDIPASLFSRDFLPEDPTKLTDKFRMNTSRRRSSDVSKTAKSSNKIDVFEDDDYADDDFLTADLNSHQLNPILTATNDLNYNRNSNPQSIRVKGDDLNDDDDHQPNVLVNGKFKCNHKCKDKSTCKHYCCREGLDKPPKVYKKGNSADIPQSQLTKTSQLSLMQSVRKNASTANKSYSIQNYGHDRSIDFLDLTQSDEPKQVDEITSSSKVIRMAKLDMAVSQPGTLKSDSSKLHVTLNSMGESKRPCYRREHSSSAYDDSGLEELFATPTALLDSDRRQSVDSYDTATIDPVFDETVDFFMSYRNQTTKVTNHNDDIGCSQEPFATQSRSQEGHPEIITKSSGFQNDLSSSSVFQVSNYFQPFASNNEATKRKGSTLDNASDNEAIKRPKHTLKETINMTTTKSDALPISSSGHEKQSEWNDIDQSLLEEFGDVVNFIGD</sequence>
<dbReference type="GO" id="GO:0003676">
    <property type="term" value="F:nucleic acid binding"/>
    <property type="evidence" value="ECO:0007669"/>
    <property type="project" value="InterPro"/>
</dbReference>
<protein>
    <recommendedName>
        <fullName evidence="9">DNA 3'-5' helicase</fullName>
        <ecNumber evidence="9">5.6.2.4</ecNumber>
    </recommendedName>
</protein>
<dbReference type="PANTHER" id="PTHR47835">
    <property type="entry name" value="HFM1, ATP DEPENDENT DNA HELICASE HOMOLOG"/>
    <property type="match status" value="1"/>
</dbReference>
<comment type="catalytic activity">
    <reaction evidence="10">
        <text>ATP + H2O = ADP + phosphate + H(+)</text>
        <dbReference type="Rhea" id="RHEA:13065"/>
        <dbReference type="ChEBI" id="CHEBI:15377"/>
        <dbReference type="ChEBI" id="CHEBI:15378"/>
        <dbReference type="ChEBI" id="CHEBI:30616"/>
        <dbReference type="ChEBI" id="CHEBI:43474"/>
        <dbReference type="ChEBI" id="CHEBI:456216"/>
        <dbReference type="EC" id="5.6.2.4"/>
    </reaction>
</comment>
<dbReference type="InterPro" id="IPR004179">
    <property type="entry name" value="Sec63-dom"/>
</dbReference>
<dbReference type="EC" id="5.6.2.4" evidence="9"/>
<dbReference type="InterPro" id="IPR036390">
    <property type="entry name" value="WH_DNA-bd_sf"/>
</dbReference>
<keyword evidence="6" id="KW-0413">Isomerase</keyword>
<keyword evidence="3" id="KW-0378">Hydrolase</keyword>
<dbReference type="CDD" id="cd18795">
    <property type="entry name" value="SF2_C_Ski2"/>
    <property type="match status" value="1"/>
</dbReference>
<keyword evidence="2" id="KW-0547">Nucleotide-binding</keyword>
<evidence type="ECO:0000313" key="15">
    <source>
        <dbReference type="Proteomes" id="UP001201262"/>
    </source>
</evidence>
<evidence type="ECO:0000256" key="4">
    <source>
        <dbReference type="ARBA" id="ARBA00022806"/>
    </source>
</evidence>
<name>A0AAD4KWM0_9EURO</name>
<dbReference type="InterPro" id="IPR001650">
    <property type="entry name" value="Helicase_C-like"/>
</dbReference>
<dbReference type="FunFam" id="1.10.10.10:FF:000012">
    <property type="entry name" value="U5 small nuclear ribonucleoprotein helicase"/>
    <property type="match status" value="1"/>
</dbReference>
<evidence type="ECO:0000256" key="5">
    <source>
        <dbReference type="ARBA" id="ARBA00022840"/>
    </source>
</evidence>
<dbReference type="InterPro" id="IPR027417">
    <property type="entry name" value="P-loop_NTPase"/>
</dbReference>
<evidence type="ECO:0000256" key="3">
    <source>
        <dbReference type="ARBA" id="ARBA00022801"/>
    </source>
</evidence>
<keyword evidence="15" id="KW-1185">Reference proteome</keyword>
<keyword evidence="7" id="KW-0469">Meiosis</keyword>
<evidence type="ECO:0000256" key="6">
    <source>
        <dbReference type="ARBA" id="ARBA00023235"/>
    </source>
</evidence>
<dbReference type="InterPro" id="IPR014001">
    <property type="entry name" value="Helicase_ATP-bd"/>
</dbReference>
<keyword evidence="4" id="KW-0347">Helicase</keyword>
<evidence type="ECO:0000259" key="13">
    <source>
        <dbReference type="PROSITE" id="PS51194"/>
    </source>
</evidence>
<dbReference type="InterPro" id="IPR057842">
    <property type="entry name" value="WH_MER3"/>
</dbReference>
<dbReference type="Pfam" id="PF00271">
    <property type="entry name" value="Helicase_C"/>
    <property type="match status" value="1"/>
</dbReference>
<dbReference type="InterPro" id="IPR011545">
    <property type="entry name" value="DEAD/DEAH_box_helicase_dom"/>
</dbReference>
<evidence type="ECO:0000256" key="9">
    <source>
        <dbReference type="ARBA" id="ARBA00034808"/>
    </source>
</evidence>
<evidence type="ECO:0000256" key="2">
    <source>
        <dbReference type="ARBA" id="ARBA00022741"/>
    </source>
</evidence>
<dbReference type="PROSITE" id="PS51194">
    <property type="entry name" value="HELICASE_CTER"/>
    <property type="match status" value="1"/>
</dbReference>
<evidence type="ECO:0000256" key="11">
    <source>
        <dbReference type="SAM" id="MobiDB-lite"/>
    </source>
</evidence>
<feature type="region of interest" description="Disordered" evidence="11">
    <location>
        <begin position="1279"/>
        <end position="1301"/>
    </location>
</feature>
<comment type="catalytic activity">
    <reaction evidence="8">
        <text>Couples ATP hydrolysis with the unwinding of duplex DNA by translocating in the 3'-5' direction.</text>
        <dbReference type="EC" id="5.6.2.4"/>
    </reaction>
</comment>
<dbReference type="SMART" id="SM00490">
    <property type="entry name" value="HELICc"/>
    <property type="match status" value="1"/>
</dbReference>
<dbReference type="Proteomes" id="UP001201262">
    <property type="component" value="Unassembled WGS sequence"/>
</dbReference>
<dbReference type="Pfam" id="PF23445">
    <property type="entry name" value="WHD_SNRNP200"/>
    <property type="match status" value="1"/>
</dbReference>
<dbReference type="Pfam" id="PF02889">
    <property type="entry name" value="Sec63"/>
    <property type="match status" value="1"/>
</dbReference>
<comment type="similarity">
    <text evidence="1">Belongs to the helicase family. SKI2 subfamily.</text>
</comment>
<dbReference type="InterPro" id="IPR052247">
    <property type="entry name" value="Meiotic_Crossover_Helicase"/>
</dbReference>
<dbReference type="Gene3D" id="1.10.3380.10">
    <property type="entry name" value="Sec63 N-terminal domain-like domain"/>
    <property type="match status" value="1"/>
</dbReference>
<dbReference type="SMART" id="SM00487">
    <property type="entry name" value="DEXDc"/>
    <property type="match status" value="1"/>
</dbReference>
<dbReference type="GO" id="GO:0005524">
    <property type="term" value="F:ATP binding"/>
    <property type="evidence" value="ECO:0007669"/>
    <property type="project" value="UniProtKB-KW"/>
</dbReference>
<evidence type="ECO:0000256" key="7">
    <source>
        <dbReference type="ARBA" id="ARBA00023254"/>
    </source>
</evidence>
<evidence type="ECO:0000313" key="14">
    <source>
        <dbReference type="EMBL" id="KAH8701665.1"/>
    </source>
</evidence>
<dbReference type="GO" id="GO:0016787">
    <property type="term" value="F:hydrolase activity"/>
    <property type="evidence" value="ECO:0007669"/>
    <property type="project" value="UniProtKB-KW"/>
</dbReference>
<feature type="domain" description="Helicase C-terminal" evidence="13">
    <location>
        <begin position="305"/>
        <end position="493"/>
    </location>
</feature>
<feature type="domain" description="Helicase ATP-binding" evidence="12">
    <location>
        <begin position="91"/>
        <end position="265"/>
    </location>
</feature>